<evidence type="ECO:0000313" key="3">
    <source>
        <dbReference type="Proteomes" id="UP000799537"/>
    </source>
</evidence>
<organism evidence="2 3">
    <name type="scientific">Zasmidium cellare ATCC 36951</name>
    <dbReference type="NCBI Taxonomy" id="1080233"/>
    <lineage>
        <taxon>Eukaryota</taxon>
        <taxon>Fungi</taxon>
        <taxon>Dikarya</taxon>
        <taxon>Ascomycota</taxon>
        <taxon>Pezizomycotina</taxon>
        <taxon>Dothideomycetes</taxon>
        <taxon>Dothideomycetidae</taxon>
        <taxon>Mycosphaerellales</taxon>
        <taxon>Mycosphaerellaceae</taxon>
        <taxon>Zasmidium</taxon>
    </lineage>
</organism>
<name>A0A6A6C7N1_ZASCE</name>
<feature type="region of interest" description="Disordered" evidence="1">
    <location>
        <begin position="24"/>
        <end position="57"/>
    </location>
</feature>
<accession>A0A6A6C7N1</accession>
<dbReference type="AlphaFoldDB" id="A0A6A6C7N1"/>
<protein>
    <submittedName>
        <fullName evidence="2">Uncharacterized protein</fullName>
    </submittedName>
</protein>
<sequence length="215" mass="24038">MASVPIRAACDTSSLNLSKIVHRIRDQNTGHPKRSPPPESRYQPHHPPSSEEQHQKRSIFVTSSSKPNPYIPEPAPAVEISNVRGPTQSSSSNTGHTPSISIEIETPIYVARSKSSSHVVSQSAHDLIITKAKEKGVFRVSYTGSHLIRSFDRSSTSENSDVMRRYLYREPGKLMLFGKRKRIRVTSSYTFVRLAAMTLFSSMDIRASPEEESLM</sequence>
<evidence type="ECO:0000256" key="1">
    <source>
        <dbReference type="SAM" id="MobiDB-lite"/>
    </source>
</evidence>
<reference evidence="2" key="1">
    <citation type="journal article" date="2020" name="Stud. Mycol.">
        <title>101 Dothideomycetes genomes: a test case for predicting lifestyles and emergence of pathogens.</title>
        <authorList>
            <person name="Haridas S."/>
            <person name="Albert R."/>
            <person name="Binder M."/>
            <person name="Bloem J."/>
            <person name="Labutti K."/>
            <person name="Salamov A."/>
            <person name="Andreopoulos B."/>
            <person name="Baker S."/>
            <person name="Barry K."/>
            <person name="Bills G."/>
            <person name="Bluhm B."/>
            <person name="Cannon C."/>
            <person name="Castanera R."/>
            <person name="Culley D."/>
            <person name="Daum C."/>
            <person name="Ezra D."/>
            <person name="Gonzalez J."/>
            <person name="Henrissat B."/>
            <person name="Kuo A."/>
            <person name="Liang C."/>
            <person name="Lipzen A."/>
            <person name="Lutzoni F."/>
            <person name="Magnuson J."/>
            <person name="Mondo S."/>
            <person name="Nolan M."/>
            <person name="Ohm R."/>
            <person name="Pangilinan J."/>
            <person name="Park H.-J."/>
            <person name="Ramirez L."/>
            <person name="Alfaro M."/>
            <person name="Sun H."/>
            <person name="Tritt A."/>
            <person name="Yoshinaga Y."/>
            <person name="Zwiers L.-H."/>
            <person name="Turgeon B."/>
            <person name="Goodwin S."/>
            <person name="Spatafora J."/>
            <person name="Crous P."/>
            <person name="Grigoriev I."/>
        </authorList>
    </citation>
    <scope>NUCLEOTIDE SEQUENCE</scope>
    <source>
        <strain evidence="2">ATCC 36951</strain>
    </source>
</reference>
<evidence type="ECO:0000313" key="2">
    <source>
        <dbReference type="EMBL" id="KAF2162258.1"/>
    </source>
</evidence>
<proteinExistence type="predicted"/>
<dbReference type="EMBL" id="ML993614">
    <property type="protein sequence ID" value="KAF2162258.1"/>
    <property type="molecule type" value="Genomic_DNA"/>
</dbReference>
<dbReference type="GeneID" id="54567166"/>
<dbReference type="Proteomes" id="UP000799537">
    <property type="component" value="Unassembled WGS sequence"/>
</dbReference>
<keyword evidence="3" id="KW-1185">Reference proteome</keyword>
<dbReference type="RefSeq" id="XP_033663147.1">
    <property type="nucleotide sequence ID" value="XM_033813894.1"/>
</dbReference>
<gene>
    <name evidence="2" type="ORF">M409DRAFT_58370</name>
</gene>